<dbReference type="OrthoDB" id="2215210at2"/>
<keyword evidence="3 4" id="KW-0472">Membrane</keyword>
<organism evidence="5 6">
    <name type="scientific">Streptococcus constellatus</name>
    <dbReference type="NCBI Taxonomy" id="76860"/>
    <lineage>
        <taxon>Bacteria</taxon>
        <taxon>Bacillati</taxon>
        <taxon>Bacillota</taxon>
        <taxon>Bacilli</taxon>
        <taxon>Lactobacillales</taxon>
        <taxon>Streptococcaceae</taxon>
        <taxon>Streptococcus</taxon>
        <taxon>Streptococcus anginosus group</taxon>
    </lineage>
</organism>
<dbReference type="Proteomes" id="UP000031339">
    <property type="component" value="Unassembled WGS sequence"/>
</dbReference>
<dbReference type="STRING" id="862969.SCI_0179"/>
<dbReference type="Pfam" id="PF04610">
    <property type="entry name" value="TrbL"/>
    <property type="match status" value="1"/>
</dbReference>
<gene>
    <name evidence="5" type="ORF">RN79_02620</name>
</gene>
<feature type="transmembrane region" description="Helical" evidence="4">
    <location>
        <begin position="65"/>
        <end position="89"/>
    </location>
</feature>
<comment type="caution">
    <text evidence="5">The sequence shown here is derived from an EMBL/GenBank/DDBJ whole genome shotgun (WGS) entry which is preliminary data.</text>
</comment>
<keyword evidence="1 4" id="KW-0812">Transmembrane</keyword>
<feature type="transmembrane region" description="Helical" evidence="4">
    <location>
        <begin position="179"/>
        <end position="200"/>
    </location>
</feature>
<accession>A0A0C1K6F6</accession>
<feature type="transmembrane region" description="Helical" evidence="4">
    <location>
        <begin position="25"/>
        <end position="44"/>
    </location>
</feature>
<keyword evidence="2 4" id="KW-1133">Transmembrane helix</keyword>
<evidence type="ECO:0000313" key="6">
    <source>
        <dbReference type="Proteomes" id="UP000031339"/>
    </source>
</evidence>
<dbReference type="AlphaFoldDB" id="A0A0C1K6F6"/>
<evidence type="ECO:0000256" key="1">
    <source>
        <dbReference type="ARBA" id="ARBA00022692"/>
    </source>
</evidence>
<dbReference type="RefSeq" id="WP_039677030.1">
    <property type="nucleotide sequence ID" value="NZ_JWIY01000001.1"/>
</dbReference>
<dbReference type="GO" id="GO:0030255">
    <property type="term" value="P:protein secretion by the type IV secretion system"/>
    <property type="evidence" value="ECO:0007669"/>
    <property type="project" value="InterPro"/>
</dbReference>
<protein>
    <recommendedName>
        <fullName evidence="7">TrbL/VirB6 plasmid conjugal transfer protein</fullName>
    </recommendedName>
</protein>
<evidence type="ECO:0000256" key="3">
    <source>
        <dbReference type="ARBA" id="ARBA00023136"/>
    </source>
</evidence>
<feature type="transmembrane region" description="Helical" evidence="4">
    <location>
        <begin position="212"/>
        <end position="231"/>
    </location>
</feature>
<dbReference type="EMBL" id="JWIY01000001">
    <property type="protein sequence ID" value="KIC78481.1"/>
    <property type="molecule type" value="Genomic_DNA"/>
</dbReference>
<evidence type="ECO:0000313" key="5">
    <source>
        <dbReference type="EMBL" id="KIC78481.1"/>
    </source>
</evidence>
<reference evidence="5 6" key="1">
    <citation type="submission" date="2014-12" db="EMBL/GenBank/DDBJ databases">
        <title>Partial genome sequence of Streptococcus constellatus KCOM 1650 (= ChDC B144).</title>
        <authorList>
            <person name="Kook J.-K."/>
            <person name="Park S.-N."/>
            <person name="Lim Y.K."/>
            <person name="Jo E."/>
        </authorList>
    </citation>
    <scope>NUCLEOTIDE SEQUENCE [LARGE SCALE GENOMIC DNA]</scope>
    <source>
        <strain evidence="5 6">KCOM 1650</strain>
    </source>
</reference>
<evidence type="ECO:0008006" key="7">
    <source>
        <dbReference type="Google" id="ProtNLM"/>
    </source>
</evidence>
<dbReference type="InterPro" id="IPR007688">
    <property type="entry name" value="Conjugal_tfr_TrbL/VirB6"/>
</dbReference>
<evidence type="ECO:0000256" key="2">
    <source>
        <dbReference type="ARBA" id="ARBA00022989"/>
    </source>
</evidence>
<proteinExistence type="predicted"/>
<name>A0A0C1K6F6_STRCV</name>
<feature type="transmembrane region" description="Helical" evidence="4">
    <location>
        <begin position="147"/>
        <end position="167"/>
    </location>
</feature>
<sequence length="244" mass="27061">MDSVTKSLAEYSPTVNQYADKIGNALLPVAAIMILTFFLVDIFSWNKRLGQEGGSLTVQLWMEVALGYVIAFLLVYNISPIFDFIVLIFNKGIVLVNSVLPKNGFKTDMDTSGISGWIMKQVVKLVGDVTQFIADISTNLLVFMRFFQMYLLKGVAPLIVAFFMSEQTRPVTINFLKHFAAYAFQGLLLVIIIKLYPAFVTDDMFKASEGNAVTAFASIAKGIVYIICLFGSQRLAKTLLNAMS</sequence>
<evidence type="ECO:0000256" key="4">
    <source>
        <dbReference type="SAM" id="Phobius"/>
    </source>
</evidence>